<name>A0A6P6UMR0_COFAR</name>
<dbReference type="Gene3D" id="1.20.5.4130">
    <property type="match status" value="1"/>
</dbReference>
<dbReference type="Pfam" id="PF23559">
    <property type="entry name" value="WHD_DRP"/>
    <property type="match status" value="1"/>
</dbReference>
<gene>
    <name evidence="12" type="primary">LOC113712523</name>
</gene>
<evidence type="ECO:0000313" key="12">
    <source>
        <dbReference type="RefSeq" id="XP_027091803.1"/>
    </source>
</evidence>
<dbReference type="GO" id="GO:0043531">
    <property type="term" value="F:ADP binding"/>
    <property type="evidence" value="ECO:0007669"/>
    <property type="project" value="InterPro"/>
</dbReference>
<keyword evidence="11" id="KW-1185">Reference proteome</keyword>
<accession>A0A6P6UMR0</accession>
<feature type="domain" description="NB-ARC" evidence="8">
    <location>
        <begin position="217"/>
        <end position="373"/>
    </location>
</feature>
<protein>
    <submittedName>
        <fullName evidence="12">Late blight resistance protein homolog R1A-3</fullName>
    </submittedName>
</protein>
<proteinExistence type="inferred from homology"/>
<dbReference type="InterPro" id="IPR044974">
    <property type="entry name" value="Disease_R_plants"/>
</dbReference>
<evidence type="ECO:0000256" key="7">
    <source>
        <dbReference type="SAM" id="MobiDB-lite"/>
    </source>
</evidence>
<dbReference type="AlphaFoldDB" id="A0A6P6UMR0"/>
<feature type="domain" description="Disease resistance protein winged helix" evidence="10">
    <location>
        <begin position="463"/>
        <end position="533"/>
    </location>
</feature>
<dbReference type="InterPro" id="IPR041118">
    <property type="entry name" value="Rx_N"/>
</dbReference>
<dbReference type="Pfam" id="PF18052">
    <property type="entry name" value="Rx_N"/>
    <property type="match status" value="1"/>
</dbReference>
<dbReference type="InterPro" id="IPR002182">
    <property type="entry name" value="NB-ARC"/>
</dbReference>
<dbReference type="Gene3D" id="3.80.10.10">
    <property type="entry name" value="Ribonuclease Inhibitor"/>
    <property type="match status" value="1"/>
</dbReference>
<dbReference type="PRINTS" id="PR00364">
    <property type="entry name" value="DISEASERSIST"/>
</dbReference>
<sequence length="934" mass="106682">METAVGVGVRFILQNVLQLIQDNRKLISSNDTKLDELCSDLDLLKTFMDKYGEEHYDNEVLRKLAGDFRRLAREVEDVLETHIVDKLVYTNKNIFKKAVGVFDHLNNLRNTGKDVLNLSMKMKKAEDDNRGIGIPTWTMEEIKKDNSTSEDNKAGSNQEGDRIIGFDDAADDVLELLGGKELVESKSAVEEQSKCETGQHSESKPPSTSKAELHNASKQLEVVSIHGMVGLGKTTLARKVLNDPRIEYHFFTRIFVSVSQQYDKKKVLLGILRYFDKKTRDQDVSENDLVAEVQEKLTGKYLIVMDDVWDTKVWDDIKDAFPDNSKGSRVLITTRLVSVANCAKTSSEPYPLRLMKPEEAEELLRTKVFKENKCPPEELQLLETKILDKCAGLPLAVVVTAGILKIHAKDAKWWEDVHLGVAQFVGDDQKKIGQNQKNIDDLIRRSYDNLPHMLKACFLYLGVFPEDMEIQVSKLLQLWIAETFILQYETASLERIAERCLEELVDRNLVMVGQRTLSGRIKTCRLHDTLRDFCRKTAKAEELFQVIHGMGAISSSSHRLCCINSHFLQYISGCEKQKQHGEKVRSFLSFGLDETTLDKDLCPISSVFKPFKLVRVLDILSIKLPYKRFPTKLLELVLLKFIAIYCELHTLPSRMSALTNLETLIVHTTFPTLKIEADIWEMTKLRHLHTNTTTCLPKCKKQSSGSENLQTLSTVSPESLKNEVFGRTKKLRKLGIRGNLGTLVEANGESSLFQSHCKLDSLETLKLHHDTDDGNQRQLVLPQPHKFPRTLTRLSLHNTRLHWEVHMPILGKLRYLEVLKLKDNAFVGKDWRTEEGGFHSLKVLFIGATDLECWLAKATNFPELRYLILKHCRTLIQIPPDFVHMKNLEKINLERTNDKLVSSARRIFSQRSKMLGLQKANETKPIKLIVYPPE</sequence>
<comment type="similarity">
    <text evidence="1">Belongs to the disease resistance NB-LRR family.</text>
</comment>
<evidence type="ECO:0000256" key="5">
    <source>
        <dbReference type="ARBA" id="ARBA00022821"/>
    </source>
</evidence>
<dbReference type="Pfam" id="PF00931">
    <property type="entry name" value="NB-ARC"/>
    <property type="match status" value="1"/>
</dbReference>
<keyword evidence="6" id="KW-0067">ATP-binding</keyword>
<keyword evidence="5" id="KW-0611">Plant defense</keyword>
<evidence type="ECO:0000259" key="8">
    <source>
        <dbReference type="Pfam" id="PF00931"/>
    </source>
</evidence>
<dbReference type="PANTHER" id="PTHR23155">
    <property type="entry name" value="DISEASE RESISTANCE PROTEIN RP"/>
    <property type="match status" value="1"/>
</dbReference>
<evidence type="ECO:0000256" key="4">
    <source>
        <dbReference type="ARBA" id="ARBA00022741"/>
    </source>
</evidence>
<dbReference type="FunFam" id="1.10.10.10:FF:000322">
    <property type="entry name" value="Probable disease resistance protein At1g63360"/>
    <property type="match status" value="1"/>
</dbReference>
<reference evidence="12" key="2">
    <citation type="submission" date="2025-08" db="UniProtKB">
        <authorList>
            <consortium name="RefSeq"/>
        </authorList>
    </citation>
    <scope>IDENTIFICATION</scope>
    <source>
        <tissue evidence="12">Leaves</tissue>
    </source>
</reference>
<evidence type="ECO:0000313" key="11">
    <source>
        <dbReference type="Proteomes" id="UP001652660"/>
    </source>
</evidence>
<dbReference type="Gene3D" id="1.10.8.430">
    <property type="entry name" value="Helical domain of apoptotic protease-activating factors"/>
    <property type="match status" value="1"/>
</dbReference>
<evidence type="ECO:0000259" key="10">
    <source>
        <dbReference type="Pfam" id="PF23559"/>
    </source>
</evidence>
<dbReference type="GO" id="GO:0098542">
    <property type="term" value="P:defense response to other organism"/>
    <property type="evidence" value="ECO:0007669"/>
    <property type="project" value="TreeGrafter"/>
</dbReference>
<dbReference type="Gene3D" id="1.10.10.10">
    <property type="entry name" value="Winged helix-like DNA-binding domain superfamily/Winged helix DNA-binding domain"/>
    <property type="match status" value="1"/>
</dbReference>
<dbReference type="Proteomes" id="UP001652660">
    <property type="component" value="Chromosome 10e"/>
</dbReference>
<dbReference type="RefSeq" id="XP_027091803.1">
    <property type="nucleotide sequence ID" value="XM_027236002.2"/>
</dbReference>
<evidence type="ECO:0000256" key="1">
    <source>
        <dbReference type="ARBA" id="ARBA00008894"/>
    </source>
</evidence>
<feature type="compositionally biased region" description="Basic and acidic residues" evidence="7">
    <location>
        <begin position="185"/>
        <end position="203"/>
    </location>
</feature>
<organism evidence="11 12">
    <name type="scientific">Coffea arabica</name>
    <name type="common">Arabian coffee</name>
    <dbReference type="NCBI Taxonomy" id="13443"/>
    <lineage>
        <taxon>Eukaryota</taxon>
        <taxon>Viridiplantae</taxon>
        <taxon>Streptophyta</taxon>
        <taxon>Embryophyta</taxon>
        <taxon>Tracheophyta</taxon>
        <taxon>Spermatophyta</taxon>
        <taxon>Magnoliopsida</taxon>
        <taxon>eudicotyledons</taxon>
        <taxon>Gunneridae</taxon>
        <taxon>Pentapetalae</taxon>
        <taxon>asterids</taxon>
        <taxon>lamiids</taxon>
        <taxon>Gentianales</taxon>
        <taxon>Rubiaceae</taxon>
        <taxon>Ixoroideae</taxon>
        <taxon>Gardenieae complex</taxon>
        <taxon>Bertiereae - Coffeeae clade</taxon>
        <taxon>Coffeeae</taxon>
        <taxon>Coffea</taxon>
    </lineage>
</organism>
<feature type="region of interest" description="Disordered" evidence="7">
    <location>
        <begin position="141"/>
        <end position="162"/>
    </location>
</feature>
<dbReference type="PANTHER" id="PTHR23155:SF1193">
    <property type="entry name" value="DISEASE RESISTANCE PROTEIN RPP13-RELATED"/>
    <property type="match status" value="1"/>
</dbReference>
<dbReference type="SUPFAM" id="SSF52058">
    <property type="entry name" value="L domain-like"/>
    <property type="match status" value="1"/>
</dbReference>
<evidence type="ECO:0000256" key="6">
    <source>
        <dbReference type="ARBA" id="ARBA00022840"/>
    </source>
</evidence>
<feature type="region of interest" description="Disordered" evidence="7">
    <location>
        <begin position="185"/>
        <end position="213"/>
    </location>
</feature>
<dbReference type="OrthoDB" id="646178at2759"/>
<keyword evidence="4" id="KW-0547">Nucleotide-binding</keyword>
<evidence type="ECO:0000259" key="9">
    <source>
        <dbReference type="Pfam" id="PF18052"/>
    </source>
</evidence>
<feature type="domain" description="Disease resistance N-terminal" evidence="9">
    <location>
        <begin position="9"/>
        <end position="85"/>
    </location>
</feature>
<dbReference type="Gene3D" id="3.40.50.300">
    <property type="entry name" value="P-loop containing nucleotide triphosphate hydrolases"/>
    <property type="match status" value="1"/>
</dbReference>
<dbReference type="InterPro" id="IPR042197">
    <property type="entry name" value="Apaf_helical"/>
</dbReference>
<dbReference type="InterPro" id="IPR032675">
    <property type="entry name" value="LRR_dom_sf"/>
</dbReference>
<evidence type="ECO:0000256" key="2">
    <source>
        <dbReference type="ARBA" id="ARBA00022614"/>
    </source>
</evidence>
<dbReference type="GO" id="GO:0005524">
    <property type="term" value="F:ATP binding"/>
    <property type="evidence" value="ECO:0007669"/>
    <property type="project" value="UniProtKB-KW"/>
</dbReference>
<dbReference type="InterPro" id="IPR036388">
    <property type="entry name" value="WH-like_DNA-bd_sf"/>
</dbReference>
<dbReference type="SUPFAM" id="SSF52540">
    <property type="entry name" value="P-loop containing nucleoside triphosphate hydrolases"/>
    <property type="match status" value="1"/>
</dbReference>
<keyword evidence="2" id="KW-0433">Leucine-rich repeat</keyword>
<dbReference type="GeneID" id="113712523"/>
<dbReference type="InterPro" id="IPR027417">
    <property type="entry name" value="P-loop_NTPase"/>
</dbReference>
<keyword evidence="3" id="KW-0677">Repeat</keyword>
<evidence type="ECO:0000256" key="3">
    <source>
        <dbReference type="ARBA" id="ARBA00022737"/>
    </source>
</evidence>
<reference evidence="11" key="1">
    <citation type="journal article" date="2025" name="Foods">
        <title>Unveiling the Microbial Signatures of Arabica Coffee Cherries: Insights into Ripeness Specific Diversity, Functional Traits, and Implications for Quality and Safety.</title>
        <authorList>
            <consortium name="RefSeq"/>
            <person name="Tenea G.N."/>
            <person name="Cifuentes V."/>
            <person name="Reyes P."/>
            <person name="Cevallos-Vallejos M."/>
        </authorList>
    </citation>
    <scope>NUCLEOTIDE SEQUENCE [LARGE SCALE GENOMIC DNA]</scope>
</reference>
<dbReference type="InterPro" id="IPR058922">
    <property type="entry name" value="WHD_DRP"/>
</dbReference>